<keyword evidence="2" id="KW-1185">Reference proteome</keyword>
<name>A0A0U5FK09_XANCI</name>
<accession>A0A0U5FK09</accession>
<gene>
    <name evidence="1" type="ORF">XAC3562_90017</name>
</gene>
<sequence>MRLCARARLPPLNGHVAGIPAERNATLHPGVLHEEVALPYLVAGHAGRANGCVRTDCGDGQSQSSEDAARQHLV</sequence>
<reference evidence="1 2" key="1">
    <citation type="submission" date="2014-09" db="EMBL/GenBank/DDBJ databases">
        <authorList>
            <person name="Regsiter A."/>
        </authorList>
    </citation>
    <scope>NUCLEOTIDE SEQUENCE [LARGE SCALE GENOMIC DNA]</scope>
</reference>
<dbReference type="EMBL" id="CCXZ01000188">
    <property type="protein sequence ID" value="CEG18887.1"/>
    <property type="molecule type" value="Genomic_DNA"/>
</dbReference>
<organism evidence="1 2">
    <name type="scientific">Xanthomonas citri pv. citri</name>
    <dbReference type="NCBI Taxonomy" id="611301"/>
    <lineage>
        <taxon>Bacteria</taxon>
        <taxon>Pseudomonadati</taxon>
        <taxon>Pseudomonadota</taxon>
        <taxon>Gammaproteobacteria</taxon>
        <taxon>Lysobacterales</taxon>
        <taxon>Lysobacteraceae</taxon>
        <taxon>Xanthomonas</taxon>
    </lineage>
</organism>
<evidence type="ECO:0000313" key="2">
    <source>
        <dbReference type="Proteomes" id="UP000052230"/>
    </source>
</evidence>
<dbReference type="AlphaFoldDB" id="A0A0U5FK09"/>
<dbReference type="Proteomes" id="UP000052230">
    <property type="component" value="Unassembled WGS sequence"/>
</dbReference>
<protein>
    <submittedName>
        <fullName evidence="1">Uncharacterized protein</fullName>
    </submittedName>
</protein>
<proteinExistence type="predicted"/>
<evidence type="ECO:0000313" key="1">
    <source>
        <dbReference type="EMBL" id="CEG18887.1"/>
    </source>
</evidence>
<comment type="caution">
    <text evidence="1">The sequence shown here is derived from an EMBL/GenBank/DDBJ whole genome shotgun (WGS) entry which is preliminary data.</text>
</comment>